<reference evidence="2 3" key="1">
    <citation type="submission" date="2020-08" db="EMBL/GenBank/DDBJ databases">
        <title>Plant Genome Project.</title>
        <authorList>
            <person name="Zhang R.-G."/>
        </authorList>
    </citation>
    <scope>NUCLEOTIDE SEQUENCE [LARGE SCALE GENOMIC DNA]</scope>
    <source>
        <tissue evidence="2">Rhizome</tissue>
    </source>
</reference>
<name>A0A8J5HU13_ZINOF</name>
<accession>A0A8J5HU13</accession>
<dbReference type="OrthoDB" id="1908822at2759"/>
<organism evidence="2 3">
    <name type="scientific">Zingiber officinale</name>
    <name type="common">Ginger</name>
    <name type="synonym">Amomum zingiber</name>
    <dbReference type="NCBI Taxonomy" id="94328"/>
    <lineage>
        <taxon>Eukaryota</taxon>
        <taxon>Viridiplantae</taxon>
        <taxon>Streptophyta</taxon>
        <taxon>Embryophyta</taxon>
        <taxon>Tracheophyta</taxon>
        <taxon>Spermatophyta</taxon>
        <taxon>Magnoliopsida</taxon>
        <taxon>Liliopsida</taxon>
        <taxon>Zingiberales</taxon>
        <taxon>Zingiberaceae</taxon>
        <taxon>Zingiber</taxon>
    </lineage>
</organism>
<sequence>MEQPPIPTASSVADAAGDKGIPKPRKRSLSPEEILAHYESQGLNSREAALQAVGDLQALLYSALPSSRGRKSDRLTADSLRKVDNANARLAILDAKLDSKPDIGQSFAIGLASGALLRGADSVLPHVIGSIRSIWNSVGAATKSSSSAP</sequence>
<evidence type="ECO:0000256" key="1">
    <source>
        <dbReference type="SAM" id="MobiDB-lite"/>
    </source>
</evidence>
<proteinExistence type="predicted"/>
<gene>
    <name evidence="2" type="ORF">ZIOFF_015106</name>
</gene>
<keyword evidence="3" id="KW-1185">Reference proteome</keyword>
<evidence type="ECO:0000313" key="3">
    <source>
        <dbReference type="Proteomes" id="UP000734854"/>
    </source>
</evidence>
<evidence type="ECO:0000313" key="2">
    <source>
        <dbReference type="EMBL" id="KAG6525154.1"/>
    </source>
</evidence>
<dbReference type="Proteomes" id="UP000734854">
    <property type="component" value="Unassembled WGS sequence"/>
</dbReference>
<dbReference type="AlphaFoldDB" id="A0A8J5HU13"/>
<protein>
    <submittedName>
        <fullName evidence="2">Uncharacterized protein</fullName>
    </submittedName>
</protein>
<comment type="caution">
    <text evidence="2">The sequence shown here is derived from an EMBL/GenBank/DDBJ whole genome shotgun (WGS) entry which is preliminary data.</text>
</comment>
<dbReference type="EMBL" id="JACMSC010000004">
    <property type="protein sequence ID" value="KAG6525154.1"/>
    <property type="molecule type" value="Genomic_DNA"/>
</dbReference>
<feature type="region of interest" description="Disordered" evidence="1">
    <location>
        <begin position="1"/>
        <end position="31"/>
    </location>
</feature>